<dbReference type="Gene3D" id="3.40.50.1460">
    <property type="match status" value="1"/>
</dbReference>
<dbReference type="EMBL" id="JAPQKN010000002">
    <property type="protein sequence ID" value="KAJ5168319.1"/>
    <property type="molecule type" value="Genomic_DNA"/>
</dbReference>
<reference evidence="1" key="1">
    <citation type="submission" date="2022-11" db="EMBL/GenBank/DDBJ databases">
        <authorList>
            <person name="Petersen C."/>
        </authorList>
    </citation>
    <scope>NUCLEOTIDE SEQUENCE</scope>
    <source>
        <strain evidence="1">IBT 26290</strain>
    </source>
</reference>
<dbReference type="Proteomes" id="UP001149163">
    <property type="component" value="Unassembled WGS sequence"/>
</dbReference>
<organism evidence="1 2">
    <name type="scientific">Penicillium canariense</name>
    <dbReference type="NCBI Taxonomy" id="189055"/>
    <lineage>
        <taxon>Eukaryota</taxon>
        <taxon>Fungi</taxon>
        <taxon>Dikarya</taxon>
        <taxon>Ascomycota</taxon>
        <taxon>Pezizomycotina</taxon>
        <taxon>Eurotiomycetes</taxon>
        <taxon>Eurotiomycetidae</taxon>
        <taxon>Eurotiales</taxon>
        <taxon>Aspergillaceae</taxon>
        <taxon>Penicillium</taxon>
    </lineage>
</organism>
<comment type="caution">
    <text evidence="1">The sequence shown here is derived from an EMBL/GenBank/DDBJ whole genome shotgun (WGS) entry which is preliminary data.</text>
</comment>
<name>A0A9W9I7V9_9EURO</name>
<proteinExistence type="predicted"/>
<dbReference type="GeneID" id="81425214"/>
<sequence>MTSSQSPTSPSLLAPILLPLGPVRKLPALKAELEKVAIARGNVYIQKVALLVYWENENTGAKDNTQTMITILEQFGIKCTVYILTDASPGWSLSQKVRDMLIQCHDATLNTMFVFYYAGNSTMHDGKLFFSSGGKRVKWCFVSDSLFDEYEEVVQRVDTLAILDCCFAGEATRQRISKTTQILAACDSNNTARARKTISFTQRMYHAVQTLKGQPSITTADWYEEIERLKPRNAPRSVLRTLGGTMPINLVFQDTASSATFSSSRIPARVSPHLSAKDLLVRLTLHGEGREVTEAFKSLIKDLPTSMKAEIMDAYETDQSVFFILGMTWKAWALWTMVVDLDHIGVTLGPSLIHKGPAEVQQVGENLPFCGKGKG</sequence>
<keyword evidence="2" id="KW-1185">Reference proteome</keyword>
<protein>
    <submittedName>
        <fullName evidence="1">Uncharacterized protein</fullName>
    </submittedName>
</protein>
<reference evidence="1" key="2">
    <citation type="journal article" date="2023" name="IMA Fungus">
        <title>Comparative genomic study of the Penicillium genus elucidates a diverse pangenome and 15 lateral gene transfer events.</title>
        <authorList>
            <person name="Petersen C."/>
            <person name="Sorensen T."/>
            <person name="Nielsen M.R."/>
            <person name="Sondergaard T.E."/>
            <person name="Sorensen J.L."/>
            <person name="Fitzpatrick D.A."/>
            <person name="Frisvad J.C."/>
            <person name="Nielsen K.L."/>
        </authorList>
    </citation>
    <scope>NUCLEOTIDE SEQUENCE</scope>
    <source>
        <strain evidence="1">IBT 26290</strain>
    </source>
</reference>
<gene>
    <name evidence="1" type="ORF">N7482_003913</name>
</gene>
<dbReference type="OrthoDB" id="4760831at2759"/>
<evidence type="ECO:0000313" key="2">
    <source>
        <dbReference type="Proteomes" id="UP001149163"/>
    </source>
</evidence>
<accession>A0A9W9I7V9</accession>
<dbReference type="RefSeq" id="XP_056544780.1">
    <property type="nucleotide sequence ID" value="XM_056686038.1"/>
</dbReference>
<evidence type="ECO:0000313" key="1">
    <source>
        <dbReference type="EMBL" id="KAJ5168319.1"/>
    </source>
</evidence>
<dbReference type="AlphaFoldDB" id="A0A9W9I7V9"/>